<dbReference type="AlphaFoldDB" id="M0E5X2"/>
<dbReference type="EMBL" id="AOJL01000063">
    <property type="protein sequence ID" value="ELZ43190.1"/>
    <property type="molecule type" value="Genomic_DNA"/>
</dbReference>
<evidence type="ECO:0000313" key="1">
    <source>
        <dbReference type="EMBL" id="ELZ43190.1"/>
    </source>
</evidence>
<protein>
    <submittedName>
        <fullName evidence="1">Transposase, IS605 OrfB family protein</fullName>
    </submittedName>
</protein>
<evidence type="ECO:0000313" key="2">
    <source>
        <dbReference type="Proteomes" id="UP000011509"/>
    </source>
</evidence>
<name>M0E5X2_9EURY</name>
<organism evidence="1 2">
    <name type="scientific">Halorubrum coriense DSM 10284</name>
    <dbReference type="NCBI Taxonomy" id="1227466"/>
    <lineage>
        <taxon>Archaea</taxon>
        <taxon>Methanobacteriati</taxon>
        <taxon>Methanobacteriota</taxon>
        <taxon>Stenosarchaea group</taxon>
        <taxon>Halobacteria</taxon>
        <taxon>Halobacteriales</taxon>
        <taxon>Haloferacaceae</taxon>
        <taxon>Halorubrum</taxon>
    </lineage>
</organism>
<dbReference type="Proteomes" id="UP000011509">
    <property type="component" value="Unassembled WGS sequence"/>
</dbReference>
<accession>M0E5X2</accession>
<sequence>MGKSIIHNVANKLVTEAVEHGCDAIMFEDLIDSRERLPRARWHHVWAFRCPVEYVSYKALEQGVSAE</sequence>
<gene>
    <name evidence="1" type="ORF">C464_17197</name>
</gene>
<proteinExistence type="predicted"/>
<reference evidence="1 2" key="1">
    <citation type="journal article" date="2014" name="PLoS Genet.">
        <title>Phylogenetically driven sequencing of extremely halophilic archaea reveals strategies for static and dynamic osmo-response.</title>
        <authorList>
            <person name="Becker E.A."/>
            <person name="Seitzer P.M."/>
            <person name="Tritt A."/>
            <person name="Larsen D."/>
            <person name="Krusor M."/>
            <person name="Yao A.I."/>
            <person name="Wu D."/>
            <person name="Madern D."/>
            <person name="Eisen J.A."/>
            <person name="Darling A.E."/>
            <person name="Facciotti M.T."/>
        </authorList>
    </citation>
    <scope>NUCLEOTIDE SEQUENCE [LARGE SCALE GENOMIC DNA]</scope>
    <source>
        <strain evidence="1 2">DSM 10284</strain>
    </source>
</reference>
<comment type="caution">
    <text evidence="1">The sequence shown here is derived from an EMBL/GenBank/DDBJ whole genome shotgun (WGS) entry which is preliminary data.</text>
</comment>
<keyword evidence="2" id="KW-1185">Reference proteome</keyword>